<gene>
    <name evidence="1" type="ORF">SAMN05421852_102236</name>
</gene>
<accession>A0A1I3LL10</accession>
<protein>
    <submittedName>
        <fullName evidence="1">YhzD-like protein</fullName>
    </submittedName>
</protein>
<evidence type="ECO:0000313" key="2">
    <source>
        <dbReference type="Proteomes" id="UP000199545"/>
    </source>
</evidence>
<organism evidence="1 2">
    <name type="scientific">Thermoflavimicrobium dichotomicum</name>
    <dbReference type="NCBI Taxonomy" id="46223"/>
    <lineage>
        <taxon>Bacteria</taxon>
        <taxon>Bacillati</taxon>
        <taxon>Bacillota</taxon>
        <taxon>Bacilli</taxon>
        <taxon>Bacillales</taxon>
        <taxon>Thermoactinomycetaceae</taxon>
        <taxon>Thermoflavimicrobium</taxon>
    </lineage>
</organism>
<sequence length="72" mass="8191">MYHMTVYDEDGKVLFNDALSATSDEEAKKAGYAWLAEHGHENKPHRIFHTTGRLVSFKPHQFDLKTGKATKS</sequence>
<keyword evidence="2" id="KW-1185">Reference proteome</keyword>
<name>A0A1I3LL10_9BACL</name>
<dbReference type="AlphaFoldDB" id="A0A1I3LL10"/>
<dbReference type="InterPro" id="IPR025544">
    <property type="entry name" value="YhzD"/>
</dbReference>
<reference evidence="1 2" key="1">
    <citation type="submission" date="2016-10" db="EMBL/GenBank/DDBJ databases">
        <authorList>
            <person name="de Groot N.N."/>
        </authorList>
    </citation>
    <scope>NUCLEOTIDE SEQUENCE [LARGE SCALE GENOMIC DNA]</scope>
    <source>
        <strain evidence="1 2">DSM 44778</strain>
    </source>
</reference>
<dbReference type="Proteomes" id="UP000199545">
    <property type="component" value="Unassembled WGS sequence"/>
</dbReference>
<dbReference type="RefSeq" id="WP_093228057.1">
    <property type="nucleotide sequence ID" value="NZ_FORR01000002.1"/>
</dbReference>
<evidence type="ECO:0000313" key="1">
    <source>
        <dbReference type="EMBL" id="SFI85441.1"/>
    </source>
</evidence>
<dbReference type="EMBL" id="FORR01000002">
    <property type="protein sequence ID" value="SFI85441.1"/>
    <property type="molecule type" value="Genomic_DNA"/>
</dbReference>
<dbReference type="Pfam" id="PF14120">
    <property type="entry name" value="YhzD"/>
    <property type="match status" value="1"/>
</dbReference>
<dbReference type="OrthoDB" id="2990504at2"/>
<proteinExistence type="predicted"/>